<feature type="region of interest" description="Disordered" evidence="1">
    <location>
        <begin position="29"/>
        <end position="53"/>
    </location>
</feature>
<proteinExistence type="predicted"/>
<dbReference type="EMBL" id="JAKOGI010001808">
    <property type="protein sequence ID" value="KAJ8423997.1"/>
    <property type="molecule type" value="Genomic_DNA"/>
</dbReference>
<evidence type="ECO:0000256" key="1">
    <source>
        <dbReference type="SAM" id="MobiDB-lite"/>
    </source>
</evidence>
<protein>
    <submittedName>
        <fullName evidence="2">Uncharacterized protein</fullName>
    </submittedName>
</protein>
<reference evidence="2" key="1">
    <citation type="submission" date="2022-04" db="EMBL/GenBank/DDBJ databases">
        <title>Carnegiea gigantea Genome sequencing and assembly v2.</title>
        <authorList>
            <person name="Copetti D."/>
            <person name="Sanderson M.J."/>
            <person name="Burquez A."/>
            <person name="Wojciechowski M.F."/>
        </authorList>
    </citation>
    <scope>NUCLEOTIDE SEQUENCE</scope>
    <source>
        <strain evidence="2">SGP5-SGP5p</strain>
        <tissue evidence="2">Aerial part</tissue>
    </source>
</reference>
<name>A0A9Q1GMH9_9CARY</name>
<evidence type="ECO:0000313" key="2">
    <source>
        <dbReference type="EMBL" id="KAJ8423997.1"/>
    </source>
</evidence>
<sequence length="257" mass="29293">MVEEVESHILYNGFLKNYKIWNHHREPKFTPSEGSSQRNSSERSTSFSSRIRGEDDMEGMVYDTFGVGIPCAEPVNGSSNHNQPNEILYTISIVILHLTHIFITGHANSHVARKSQRLSQNPRNVRPISHEQASQRRRISSLNEDSNIVESTSDEDIDTLNYKDANKKVRGDTIYFRTMFGLCHQEIGWIFEDTVRNDDLCPIGEVDWNKIDKSYEGDTVALVREQPALGCRTVANWAMALTKEPSWVPWPYPGPSP</sequence>
<dbReference type="AlphaFoldDB" id="A0A9Q1GMH9"/>
<feature type="region of interest" description="Disordered" evidence="1">
    <location>
        <begin position="113"/>
        <end position="145"/>
    </location>
</feature>
<comment type="caution">
    <text evidence="2">The sequence shown here is derived from an EMBL/GenBank/DDBJ whole genome shotgun (WGS) entry which is preliminary data.</text>
</comment>
<gene>
    <name evidence="2" type="ORF">Cgig2_010325</name>
</gene>
<dbReference type="Proteomes" id="UP001153076">
    <property type="component" value="Unassembled WGS sequence"/>
</dbReference>
<organism evidence="2 3">
    <name type="scientific">Carnegiea gigantea</name>
    <dbReference type="NCBI Taxonomy" id="171969"/>
    <lineage>
        <taxon>Eukaryota</taxon>
        <taxon>Viridiplantae</taxon>
        <taxon>Streptophyta</taxon>
        <taxon>Embryophyta</taxon>
        <taxon>Tracheophyta</taxon>
        <taxon>Spermatophyta</taxon>
        <taxon>Magnoliopsida</taxon>
        <taxon>eudicotyledons</taxon>
        <taxon>Gunneridae</taxon>
        <taxon>Pentapetalae</taxon>
        <taxon>Caryophyllales</taxon>
        <taxon>Cactineae</taxon>
        <taxon>Cactaceae</taxon>
        <taxon>Cactoideae</taxon>
        <taxon>Echinocereeae</taxon>
        <taxon>Carnegiea</taxon>
    </lineage>
</organism>
<keyword evidence="3" id="KW-1185">Reference proteome</keyword>
<accession>A0A9Q1GMH9</accession>
<evidence type="ECO:0000313" key="3">
    <source>
        <dbReference type="Proteomes" id="UP001153076"/>
    </source>
</evidence>
<feature type="compositionally biased region" description="Low complexity" evidence="1">
    <location>
        <begin position="32"/>
        <end position="50"/>
    </location>
</feature>